<dbReference type="PANTHER" id="PTHR43861:SF3">
    <property type="entry name" value="PUTATIVE (AFU_ORTHOLOGUE AFUA_2G14390)-RELATED"/>
    <property type="match status" value="1"/>
</dbReference>
<evidence type="ECO:0000256" key="1">
    <source>
        <dbReference type="ARBA" id="ARBA00022679"/>
    </source>
</evidence>
<keyword evidence="4" id="KW-1185">Reference proteome</keyword>
<protein>
    <submittedName>
        <fullName evidence="3">Class I SAM-dependent methyltransferase</fullName>
    </submittedName>
</protein>
<gene>
    <name evidence="3" type="ORF">ETD96_07745</name>
</gene>
<dbReference type="CDD" id="cd02440">
    <property type="entry name" value="AdoMet_MTases"/>
    <property type="match status" value="1"/>
</dbReference>
<name>A0A5S4HK37_9ACTN</name>
<evidence type="ECO:0000259" key="2">
    <source>
        <dbReference type="Pfam" id="PF13649"/>
    </source>
</evidence>
<dbReference type="Proteomes" id="UP000305238">
    <property type="component" value="Unassembled WGS sequence"/>
</dbReference>
<organism evidence="3 4">
    <name type="scientific">Actinomadura geliboluensis</name>
    <dbReference type="NCBI Taxonomy" id="882440"/>
    <lineage>
        <taxon>Bacteria</taxon>
        <taxon>Bacillati</taxon>
        <taxon>Actinomycetota</taxon>
        <taxon>Actinomycetes</taxon>
        <taxon>Streptosporangiales</taxon>
        <taxon>Thermomonosporaceae</taxon>
        <taxon>Actinomadura</taxon>
    </lineage>
</organism>
<dbReference type="PANTHER" id="PTHR43861">
    <property type="entry name" value="TRANS-ACONITATE 2-METHYLTRANSFERASE-RELATED"/>
    <property type="match status" value="1"/>
</dbReference>
<dbReference type="OrthoDB" id="9786503at2"/>
<dbReference type="InterPro" id="IPR041698">
    <property type="entry name" value="Methyltransf_25"/>
</dbReference>
<dbReference type="GO" id="GO:0032259">
    <property type="term" value="P:methylation"/>
    <property type="evidence" value="ECO:0007669"/>
    <property type="project" value="UniProtKB-KW"/>
</dbReference>
<dbReference type="SUPFAM" id="SSF53335">
    <property type="entry name" value="S-adenosyl-L-methionine-dependent methyltransferases"/>
    <property type="match status" value="1"/>
</dbReference>
<dbReference type="Pfam" id="PF13649">
    <property type="entry name" value="Methyltransf_25"/>
    <property type="match status" value="1"/>
</dbReference>
<sequence length="203" mass="21877">MDSAEWDRRYAGSELVWSAGPNRWVEEVAADLPPGRALDLAAGEGRNALWLAERGWTVTAVDFSAAGLARARSLAERRLGEHAGRVQLVEADLREYTPARHGADLVIVAYLQVDERLRRDALRAAADAVAPGGRLLVVAHDSDNLAHGFGGPPNPAVLYTAQDAASDIEGRGLQVLRAEPRTREVSTDAGPRTAIDAFLLARR</sequence>
<dbReference type="EMBL" id="VCKZ01000034">
    <property type="protein sequence ID" value="TMR41030.1"/>
    <property type="molecule type" value="Genomic_DNA"/>
</dbReference>
<dbReference type="AlphaFoldDB" id="A0A5S4HK37"/>
<dbReference type="GO" id="GO:0008168">
    <property type="term" value="F:methyltransferase activity"/>
    <property type="evidence" value="ECO:0007669"/>
    <property type="project" value="UniProtKB-KW"/>
</dbReference>
<proteinExistence type="predicted"/>
<comment type="caution">
    <text evidence="3">The sequence shown here is derived from an EMBL/GenBank/DDBJ whole genome shotgun (WGS) entry which is preliminary data.</text>
</comment>
<keyword evidence="1 3" id="KW-0808">Transferase</keyword>
<evidence type="ECO:0000313" key="4">
    <source>
        <dbReference type="Proteomes" id="UP000305238"/>
    </source>
</evidence>
<dbReference type="Gene3D" id="3.40.50.150">
    <property type="entry name" value="Vaccinia Virus protein VP39"/>
    <property type="match status" value="1"/>
</dbReference>
<dbReference type="RefSeq" id="WP_138635602.1">
    <property type="nucleotide sequence ID" value="NZ_JASWDG010000024.1"/>
</dbReference>
<reference evidence="3 4" key="1">
    <citation type="submission" date="2019-05" db="EMBL/GenBank/DDBJ databases">
        <title>Draft genome sequence of Actinomadura geliboluensis A8036.</title>
        <authorList>
            <person name="Saricaoglu S."/>
            <person name="Isik K."/>
        </authorList>
    </citation>
    <scope>NUCLEOTIDE SEQUENCE [LARGE SCALE GENOMIC DNA]</scope>
    <source>
        <strain evidence="3 4">A8036</strain>
    </source>
</reference>
<dbReference type="InterPro" id="IPR029063">
    <property type="entry name" value="SAM-dependent_MTases_sf"/>
</dbReference>
<evidence type="ECO:0000313" key="3">
    <source>
        <dbReference type="EMBL" id="TMR41030.1"/>
    </source>
</evidence>
<keyword evidence="3" id="KW-0489">Methyltransferase</keyword>
<feature type="domain" description="Methyltransferase" evidence="2">
    <location>
        <begin position="38"/>
        <end position="133"/>
    </location>
</feature>
<accession>A0A5S4HK37</accession>